<keyword evidence="4" id="KW-1185">Reference proteome</keyword>
<dbReference type="Gene3D" id="3.40.50.720">
    <property type="entry name" value="NAD(P)-binding Rossmann-like Domain"/>
    <property type="match status" value="1"/>
</dbReference>
<reference evidence="3 4" key="1">
    <citation type="submission" date="2016-11" db="EMBL/GenBank/DDBJ databases">
        <title>Comparative genomics of Bartonella apis.</title>
        <authorList>
            <person name="Engel P."/>
        </authorList>
    </citation>
    <scope>NUCLEOTIDE SEQUENCE [LARGE SCALE GENOMIC DNA]</scope>
    <source>
        <strain evidence="3 4">BBC0122</strain>
    </source>
</reference>
<dbReference type="OrthoDB" id="9792935at2"/>
<dbReference type="InterPro" id="IPR036291">
    <property type="entry name" value="NAD(P)-bd_dom_sf"/>
</dbReference>
<dbReference type="InterPro" id="IPR055170">
    <property type="entry name" value="GFO_IDH_MocA-like_dom"/>
</dbReference>
<dbReference type="PANTHER" id="PTHR43377">
    <property type="entry name" value="BILIVERDIN REDUCTASE A"/>
    <property type="match status" value="1"/>
</dbReference>
<dbReference type="PANTHER" id="PTHR43377:SF8">
    <property type="entry name" value="BLR3664 PROTEIN"/>
    <property type="match status" value="1"/>
</dbReference>
<dbReference type="EMBL" id="CP015625">
    <property type="protein sequence ID" value="AQT47555.1"/>
    <property type="molecule type" value="Genomic_DNA"/>
</dbReference>
<dbReference type="SUPFAM" id="SSF51735">
    <property type="entry name" value="NAD(P)-binding Rossmann-fold domains"/>
    <property type="match status" value="1"/>
</dbReference>
<evidence type="ECO:0000313" key="4">
    <source>
        <dbReference type="Proteomes" id="UP000189632"/>
    </source>
</evidence>
<evidence type="ECO:0000313" key="3">
    <source>
        <dbReference type="EMBL" id="AQT47555.1"/>
    </source>
</evidence>
<dbReference type="Pfam" id="PF22725">
    <property type="entry name" value="GFO_IDH_MocA_C3"/>
    <property type="match status" value="1"/>
</dbReference>
<feature type="domain" description="GFO/IDH/MocA-like oxidoreductase" evidence="2">
    <location>
        <begin position="131"/>
        <end position="253"/>
    </location>
</feature>
<evidence type="ECO:0000259" key="2">
    <source>
        <dbReference type="Pfam" id="PF22725"/>
    </source>
</evidence>
<dbReference type="InterPro" id="IPR051450">
    <property type="entry name" value="Gfo/Idh/MocA_Oxidoreductases"/>
</dbReference>
<dbReference type="SUPFAM" id="SSF55347">
    <property type="entry name" value="Glyceraldehyde-3-phosphate dehydrogenase-like, C-terminal domain"/>
    <property type="match status" value="1"/>
</dbReference>
<sequence length="345" mass="38265">MNNAIKLAIMGAGVIGKRHMDIIGKEPNVDVCAIIDPSDDALVYANSVGVPWFDNLTSMLANMVPDGIIIATPNQYHVSNALEAVNAKIPILLEKPIADHVEDAMKLVEAAENNHVPLLIGHHRRHNPLLQKAKEIITSGKLGNILAAHCMFWVMKPDDYFATPWRRAKGAGPVVVNMIHDIDCLRYLFGEVDSVQAVTTSKIRNFENEENCGAILQFKSGIIATLSISDSITAPWSWDMSAQENAAFPQYPENAYFIGGTHGCLALPSLEYWTYNGERSWLNELARNRFEYQRIDPFIVQLRNFRDVIANVAVPLVSGREGLETLRTTLAVKEAALTAKTIYLN</sequence>
<dbReference type="KEGG" id="bapi:BBC0122_014480"/>
<dbReference type="Proteomes" id="UP000189632">
    <property type="component" value="Chromosome"/>
</dbReference>
<feature type="domain" description="Gfo/Idh/MocA-like oxidoreductase N-terminal" evidence="1">
    <location>
        <begin position="5"/>
        <end position="122"/>
    </location>
</feature>
<name>A0A1U9MI19_9HYPH</name>
<dbReference type="AlphaFoldDB" id="A0A1U9MI19"/>
<dbReference type="GO" id="GO:0000166">
    <property type="term" value="F:nucleotide binding"/>
    <property type="evidence" value="ECO:0007669"/>
    <property type="project" value="InterPro"/>
</dbReference>
<protein>
    <submittedName>
        <fullName evidence="3">Dehydrogenase</fullName>
    </submittedName>
</protein>
<dbReference type="InterPro" id="IPR000683">
    <property type="entry name" value="Gfo/Idh/MocA-like_OxRdtase_N"/>
</dbReference>
<gene>
    <name evidence="3" type="ORF">BBC0122_014480</name>
</gene>
<dbReference type="RefSeq" id="WP_077992585.1">
    <property type="nucleotide sequence ID" value="NZ_CP015625.1"/>
</dbReference>
<evidence type="ECO:0000259" key="1">
    <source>
        <dbReference type="Pfam" id="PF01408"/>
    </source>
</evidence>
<dbReference type="Gene3D" id="3.30.360.10">
    <property type="entry name" value="Dihydrodipicolinate Reductase, domain 2"/>
    <property type="match status" value="1"/>
</dbReference>
<dbReference type="Pfam" id="PF01408">
    <property type="entry name" value="GFO_IDH_MocA"/>
    <property type="match status" value="1"/>
</dbReference>
<proteinExistence type="predicted"/>
<organism evidence="3 4">
    <name type="scientific">Bartonella choladocola</name>
    <dbReference type="NCBI Taxonomy" id="2750995"/>
    <lineage>
        <taxon>Bacteria</taxon>
        <taxon>Pseudomonadati</taxon>
        <taxon>Pseudomonadota</taxon>
        <taxon>Alphaproteobacteria</taxon>
        <taxon>Hyphomicrobiales</taxon>
        <taxon>Bartonellaceae</taxon>
        <taxon>Bartonella</taxon>
    </lineage>
</organism>
<accession>A0A1U9MI19</accession>